<evidence type="ECO:0000313" key="1">
    <source>
        <dbReference type="EMBL" id="KAK4417103.1"/>
    </source>
</evidence>
<sequence>MVISKRAPFDLKSLEGIEPSTSINRSQEAACCHFRAVTEMKFRAEGFLLRDKGGFVAMGMESVVVENEGGGYDGGILTRSRGGDWKVVAGIDVEDKGIGKGEMIGVVQGS</sequence>
<keyword evidence="2" id="KW-1185">Reference proteome</keyword>
<gene>
    <name evidence="1" type="ORF">Salat_2535800</name>
</gene>
<protein>
    <submittedName>
        <fullName evidence="1">Uncharacterized protein</fullName>
    </submittedName>
</protein>
<reference evidence="1" key="2">
    <citation type="journal article" date="2024" name="Plant">
        <title>Genomic evolution and insights into agronomic trait innovations of Sesamum species.</title>
        <authorList>
            <person name="Miao H."/>
            <person name="Wang L."/>
            <person name="Qu L."/>
            <person name="Liu H."/>
            <person name="Sun Y."/>
            <person name="Le M."/>
            <person name="Wang Q."/>
            <person name="Wei S."/>
            <person name="Zheng Y."/>
            <person name="Lin W."/>
            <person name="Duan Y."/>
            <person name="Cao H."/>
            <person name="Xiong S."/>
            <person name="Wang X."/>
            <person name="Wei L."/>
            <person name="Li C."/>
            <person name="Ma Q."/>
            <person name="Ju M."/>
            <person name="Zhao R."/>
            <person name="Li G."/>
            <person name="Mu C."/>
            <person name="Tian Q."/>
            <person name="Mei H."/>
            <person name="Zhang T."/>
            <person name="Gao T."/>
            <person name="Zhang H."/>
        </authorList>
    </citation>
    <scope>NUCLEOTIDE SEQUENCE</scope>
    <source>
        <strain evidence="1">3651</strain>
    </source>
</reference>
<evidence type="ECO:0000313" key="2">
    <source>
        <dbReference type="Proteomes" id="UP001293254"/>
    </source>
</evidence>
<comment type="caution">
    <text evidence="1">The sequence shown here is derived from an EMBL/GenBank/DDBJ whole genome shotgun (WGS) entry which is preliminary data.</text>
</comment>
<accession>A0AAE1XT73</accession>
<reference evidence="1" key="1">
    <citation type="submission" date="2020-06" db="EMBL/GenBank/DDBJ databases">
        <authorList>
            <person name="Li T."/>
            <person name="Hu X."/>
            <person name="Zhang T."/>
            <person name="Song X."/>
            <person name="Zhang H."/>
            <person name="Dai N."/>
            <person name="Sheng W."/>
            <person name="Hou X."/>
            <person name="Wei L."/>
        </authorList>
    </citation>
    <scope>NUCLEOTIDE SEQUENCE</scope>
    <source>
        <strain evidence="1">3651</strain>
        <tissue evidence="1">Leaf</tissue>
    </source>
</reference>
<dbReference type="EMBL" id="JACGWO010000010">
    <property type="protein sequence ID" value="KAK4417103.1"/>
    <property type="molecule type" value="Genomic_DNA"/>
</dbReference>
<dbReference type="AlphaFoldDB" id="A0AAE1XT73"/>
<dbReference type="Proteomes" id="UP001293254">
    <property type="component" value="Unassembled WGS sequence"/>
</dbReference>
<name>A0AAE1XT73_9LAMI</name>
<organism evidence="1 2">
    <name type="scientific">Sesamum alatum</name>
    <dbReference type="NCBI Taxonomy" id="300844"/>
    <lineage>
        <taxon>Eukaryota</taxon>
        <taxon>Viridiplantae</taxon>
        <taxon>Streptophyta</taxon>
        <taxon>Embryophyta</taxon>
        <taxon>Tracheophyta</taxon>
        <taxon>Spermatophyta</taxon>
        <taxon>Magnoliopsida</taxon>
        <taxon>eudicotyledons</taxon>
        <taxon>Gunneridae</taxon>
        <taxon>Pentapetalae</taxon>
        <taxon>asterids</taxon>
        <taxon>lamiids</taxon>
        <taxon>Lamiales</taxon>
        <taxon>Pedaliaceae</taxon>
        <taxon>Sesamum</taxon>
    </lineage>
</organism>
<proteinExistence type="predicted"/>